<keyword evidence="2" id="KW-1185">Reference proteome</keyword>
<proteinExistence type="predicted"/>
<comment type="caution">
    <text evidence="1">The sequence shown here is derived from an EMBL/GenBank/DDBJ whole genome shotgun (WGS) entry which is preliminary data.</text>
</comment>
<sequence length="69" mass="7446">MLFKEAHGQSSAANERGGASWGYSTLQALMPVKRRPSADATVLVSLGHAWNAVSAAESTQFLDFQHIDE</sequence>
<accession>A0A8H7WC85</accession>
<dbReference type="AlphaFoldDB" id="A0A8H7WC85"/>
<organism evidence="1 2">
    <name type="scientific">Cadophora malorum</name>
    <dbReference type="NCBI Taxonomy" id="108018"/>
    <lineage>
        <taxon>Eukaryota</taxon>
        <taxon>Fungi</taxon>
        <taxon>Dikarya</taxon>
        <taxon>Ascomycota</taxon>
        <taxon>Pezizomycotina</taxon>
        <taxon>Leotiomycetes</taxon>
        <taxon>Helotiales</taxon>
        <taxon>Ploettnerulaceae</taxon>
        <taxon>Cadophora</taxon>
    </lineage>
</organism>
<evidence type="ECO:0000313" key="1">
    <source>
        <dbReference type="EMBL" id="KAG4422173.1"/>
    </source>
</evidence>
<name>A0A8H7WC85_9HELO</name>
<protein>
    <submittedName>
        <fullName evidence="1">Uncharacterized protein</fullName>
    </submittedName>
</protein>
<evidence type="ECO:0000313" key="2">
    <source>
        <dbReference type="Proteomes" id="UP000664132"/>
    </source>
</evidence>
<gene>
    <name evidence="1" type="ORF">IFR04_004679</name>
</gene>
<reference evidence="1" key="1">
    <citation type="submission" date="2021-02" db="EMBL/GenBank/DDBJ databases">
        <title>Genome sequence Cadophora malorum strain M34.</title>
        <authorList>
            <person name="Stefanovic E."/>
            <person name="Vu D."/>
            <person name="Scully C."/>
            <person name="Dijksterhuis J."/>
            <person name="Roader J."/>
            <person name="Houbraken J."/>
        </authorList>
    </citation>
    <scope>NUCLEOTIDE SEQUENCE</scope>
    <source>
        <strain evidence="1">M34</strain>
    </source>
</reference>
<dbReference type="EMBL" id="JAFJYH010000053">
    <property type="protein sequence ID" value="KAG4422173.1"/>
    <property type="molecule type" value="Genomic_DNA"/>
</dbReference>
<dbReference type="Proteomes" id="UP000664132">
    <property type="component" value="Unassembled WGS sequence"/>
</dbReference>